<keyword evidence="4" id="KW-0813">Transport</keyword>
<reference evidence="13" key="2">
    <citation type="submission" date="2025-09" db="UniProtKB">
        <authorList>
            <consortium name="Ensembl"/>
        </authorList>
    </citation>
    <scope>IDENTIFICATION</scope>
</reference>
<evidence type="ECO:0000313" key="14">
    <source>
        <dbReference type="Proteomes" id="UP000694392"/>
    </source>
</evidence>
<accession>A0A8D0GAQ0</accession>
<dbReference type="GO" id="GO:0032446">
    <property type="term" value="P:protein modification by small protein conjugation"/>
    <property type="evidence" value="ECO:0007669"/>
    <property type="project" value="TreeGrafter"/>
</dbReference>
<comment type="similarity">
    <text evidence="1">Belongs to the ATG7 family.</text>
</comment>
<feature type="domain" description="Ubiquitin-like modifier-activating enzyme Atg7 N-terminal" evidence="12">
    <location>
        <begin position="19"/>
        <end position="329"/>
    </location>
</feature>
<dbReference type="SUPFAM" id="SSF69572">
    <property type="entry name" value="Activating enzymes of the ubiquitin-like proteins"/>
    <property type="match status" value="1"/>
</dbReference>
<dbReference type="GO" id="GO:0034727">
    <property type="term" value="P:piecemeal microautophagy of the nucleus"/>
    <property type="evidence" value="ECO:0007669"/>
    <property type="project" value="TreeGrafter"/>
</dbReference>
<dbReference type="InterPro" id="IPR045886">
    <property type="entry name" value="ThiF/MoeB/HesA"/>
</dbReference>
<evidence type="ECO:0000256" key="10">
    <source>
        <dbReference type="ARBA" id="ARBA00032823"/>
    </source>
</evidence>
<dbReference type="PANTHER" id="PTHR10953:SF3">
    <property type="entry name" value="UBIQUITIN-LIKE MODIFIER-ACTIVATING ENZYME ATG7"/>
    <property type="match status" value="1"/>
</dbReference>
<dbReference type="InterPro" id="IPR042523">
    <property type="entry name" value="Atg7_N_2"/>
</dbReference>
<dbReference type="Ensembl" id="ENSSPUT00000002843.1">
    <property type="protein sequence ID" value="ENSSPUP00000002682.1"/>
    <property type="gene ID" value="ENSSPUG00000002050.1"/>
</dbReference>
<dbReference type="PANTHER" id="PTHR10953">
    <property type="entry name" value="UBIQUITIN-ACTIVATING ENZYME E1"/>
    <property type="match status" value="1"/>
</dbReference>
<sequence>MATASGDTHNQQESGLSKLQFVPFSSALDAGFWHELTQKKLNEYRLDETAKVIKGYYFNGDPASLPARLTLEFSAFDVNATTPAHCCPAVGTLYNTNTFESFKSCDKKLLLEKAANEIWEAIKSGDALENPVLLNKFLLLTFADLKKYRFYYWFCYPALCLPEGVPVVQQPVCLDKRFSTTQIQALQKAYDELCKMEGVTALPYFLIKYDDNSVLVSLLKNWNDFFQDQKQKVTIGVYDPSNFTQYPGWPLRNLLVLTAHRWGKSHDSFEVLCFRDRTMQGERDVTHSIIFEIKLLELAQSSDCPKAVGWEKNQKGGMGPRMVNLSECMDPKRLAESSVDLNLKLMCWRLVPTLDLEKVVSAKCLLLGAGTLGCSVARTLMGWGVRQITFVDNAKISYSNPVRQPLYEFEDCLGGGKPKALAAANRLQKIFPGVVSKTSKGWSRYLLVINAALGFDTFVVMRHGLKKPRQQESGDSCSKIPFSSADLLGSSLFSNIPGYKLGCYFCNDVVAPGDSTRDRTLDQQCTVSRPGLAMIAGALSVELMVSILQHPEGGYAVASSSDDRMNEPPTSLGLVPHQIRGFLSRFDNVLPVSLAFDKCTACSPKVLDQYEQEGFNFLAKVFNSSHSFLEDLTGLTLLHQETQAAEVRKQARDSGADPTCVRLCGNLTHLHCEHAMPCGDHTHVHRIVGH</sequence>
<evidence type="ECO:0000256" key="8">
    <source>
        <dbReference type="ARBA" id="ARBA00029897"/>
    </source>
</evidence>
<dbReference type="GO" id="GO:0071455">
    <property type="term" value="P:cellular response to hyperoxia"/>
    <property type="evidence" value="ECO:0007669"/>
    <property type="project" value="Ensembl"/>
</dbReference>
<keyword evidence="7" id="KW-0072">Autophagy</keyword>
<dbReference type="GeneTree" id="ENSGT00390000017509"/>
<dbReference type="Gene3D" id="3.40.50.720">
    <property type="entry name" value="NAD(P)-binding Rossmann-like Domain"/>
    <property type="match status" value="2"/>
</dbReference>
<evidence type="ECO:0000259" key="11">
    <source>
        <dbReference type="Pfam" id="PF00899"/>
    </source>
</evidence>
<reference evidence="13" key="1">
    <citation type="submission" date="2025-08" db="UniProtKB">
        <authorList>
            <consortium name="Ensembl"/>
        </authorList>
    </citation>
    <scope>IDENTIFICATION</scope>
</reference>
<evidence type="ECO:0000256" key="2">
    <source>
        <dbReference type="ARBA" id="ARBA00017647"/>
    </source>
</evidence>
<proteinExistence type="inferred from homology"/>
<dbReference type="Proteomes" id="UP000694392">
    <property type="component" value="Unplaced"/>
</dbReference>
<dbReference type="GO" id="GO:0019778">
    <property type="term" value="F:Atg12 activating enzyme activity"/>
    <property type="evidence" value="ECO:0007669"/>
    <property type="project" value="Ensembl"/>
</dbReference>
<evidence type="ECO:0000256" key="9">
    <source>
        <dbReference type="ARBA" id="ARBA00030242"/>
    </source>
</evidence>
<evidence type="ECO:0000256" key="1">
    <source>
        <dbReference type="ARBA" id="ARBA00010931"/>
    </source>
</evidence>
<dbReference type="GO" id="GO:0045732">
    <property type="term" value="P:positive regulation of protein catabolic process"/>
    <property type="evidence" value="ECO:0007669"/>
    <property type="project" value="Ensembl"/>
</dbReference>
<dbReference type="GO" id="GO:0042803">
    <property type="term" value="F:protein homodimerization activity"/>
    <property type="evidence" value="ECO:0007669"/>
    <property type="project" value="Ensembl"/>
</dbReference>
<keyword evidence="5" id="KW-0833">Ubl conjugation pathway</keyword>
<dbReference type="InterPro" id="IPR035985">
    <property type="entry name" value="Ubiquitin-activating_enz"/>
</dbReference>
<dbReference type="OMA" id="RQIWDAI"/>
<evidence type="ECO:0000256" key="4">
    <source>
        <dbReference type="ARBA" id="ARBA00022448"/>
    </source>
</evidence>
<protein>
    <recommendedName>
        <fullName evidence="2">Ubiquitin-like modifier-activating enzyme ATG7</fullName>
    </recommendedName>
    <alternativeName>
        <fullName evidence="8 10">ATG12-activating enzyme E1 ATG7</fullName>
    </alternativeName>
    <alternativeName>
        <fullName evidence="9">Autophagy-related protein 7</fullName>
    </alternativeName>
    <alternativeName>
        <fullName evidence="3">Ubiquitin-like modifier-activating enzyme atg7</fullName>
    </alternativeName>
</protein>
<dbReference type="GO" id="GO:0000423">
    <property type="term" value="P:mitophagy"/>
    <property type="evidence" value="ECO:0007669"/>
    <property type="project" value="Ensembl"/>
</dbReference>
<dbReference type="GO" id="GO:0051607">
    <property type="term" value="P:defense response to virus"/>
    <property type="evidence" value="ECO:0007669"/>
    <property type="project" value="Ensembl"/>
</dbReference>
<gene>
    <name evidence="13" type="primary">ATG7</name>
</gene>
<dbReference type="Pfam" id="PF00899">
    <property type="entry name" value="ThiF"/>
    <property type="match status" value="1"/>
</dbReference>
<evidence type="ECO:0000256" key="6">
    <source>
        <dbReference type="ARBA" id="ARBA00022927"/>
    </source>
</evidence>
<dbReference type="Pfam" id="PF16420">
    <property type="entry name" value="ATG7_N"/>
    <property type="match status" value="1"/>
</dbReference>
<dbReference type="GO" id="GO:0015031">
    <property type="term" value="P:protein transport"/>
    <property type="evidence" value="ECO:0007669"/>
    <property type="project" value="UniProtKB-KW"/>
</dbReference>
<dbReference type="FunFam" id="3.40.140.100:FF:000001">
    <property type="entry name" value="Ubiquitin-like modifier-activating enzyme ATG7"/>
    <property type="match status" value="1"/>
</dbReference>
<dbReference type="FunFam" id="3.40.140.70:FF:000001">
    <property type="entry name" value="Ubiquitin-like modifier-activating enzyme atg7"/>
    <property type="match status" value="1"/>
</dbReference>
<dbReference type="GO" id="GO:0019779">
    <property type="term" value="F:Atg8 activating enzyme activity"/>
    <property type="evidence" value="ECO:0007669"/>
    <property type="project" value="TreeGrafter"/>
</dbReference>
<evidence type="ECO:0000256" key="7">
    <source>
        <dbReference type="ARBA" id="ARBA00023006"/>
    </source>
</evidence>
<evidence type="ECO:0000256" key="5">
    <source>
        <dbReference type="ARBA" id="ARBA00022786"/>
    </source>
</evidence>
<dbReference type="Gene3D" id="3.40.140.100">
    <property type="entry name" value="Ubiquitin-like modifier-activating enzyme ATG7 C-terminal domain"/>
    <property type="match status" value="1"/>
</dbReference>
<organism evidence="13 14">
    <name type="scientific">Sphenodon punctatus</name>
    <name type="common">Tuatara</name>
    <name type="synonym">Hatteria punctata</name>
    <dbReference type="NCBI Taxonomy" id="8508"/>
    <lineage>
        <taxon>Eukaryota</taxon>
        <taxon>Metazoa</taxon>
        <taxon>Chordata</taxon>
        <taxon>Craniata</taxon>
        <taxon>Vertebrata</taxon>
        <taxon>Euteleostomi</taxon>
        <taxon>Lepidosauria</taxon>
        <taxon>Sphenodontia</taxon>
        <taxon>Sphenodontidae</taxon>
        <taxon>Sphenodon</taxon>
    </lineage>
</organism>
<dbReference type="AlphaFoldDB" id="A0A8D0GAQ0"/>
<keyword evidence="6" id="KW-0653">Protein transport</keyword>
<dbReference type="InterPro" id="IPR032197">
    <property type="entry name" value="Atg7_N"/>
</dbReference>
<evidence type="ECO:0000256" key="3">
    <source>
        <dbReference type="ARBA" id="ARBA00018730"/>
    </source>
</evidence>
<dbReference type="GO" id="GO:0000407">
    <property type="term" value="C:phagophore assembly site"/>
    <property type="evidence" value="ECO:0007669"/>
    <property type="project" value="Ensembl"/>
</dbReference>
<dbReference type="GO" id="GO:0000045">
    <property type="term" value="P:autophagosome assembly"/>
    <property type="evidence" value="ECO:0007669"/>
    <property type="project" value="Ensembl"/>
</dbReference>
<dbReference type="InterPro" id="IPR042522">
    <property type="entry name" value="Atg7_N_1"/>
</dbReference>
<dbReference type="Gene3D" id="3.40.140.70">
    <property type="entry name" value="Ubiquitin-like modifier-activating enzyme ATG7 N-terminal domain"/>
    <property type="match status" value="1"/>
</dbReference>
<dbReference type="GO" id="GO:0043065">
    <property type="term" value="P:positive regulation of apoptotic process"/>
    <property type="evidence" value="ECO:0007669"/>
    <property type="project" value="Ensembl"/>
</dbReference>
<evidence type="ECO:0000313" key="13">
    <source>
        <dbReference type="Ensembl" id="ENSSPUP00000002682.1"/>
    </source>
</evidence>
<keyword evidence="14" id="KW-1185">Reference proteome</keyword>
<dbReference type="InterPro" id="IPR000594">
    <property type="entry name" value="ThiF_NAD_FAD-bd"/>
</dbReference>
<feature type="domain" description="THIF-type NAD/FAD binding fold" evidence="11">
    <location>
        <begin position="344"/>
        <end position="553"/>
    </location>
</feature>
<evidence type="ECO:0000259" key="12">
    <source>
        <dbReference type="Pfam" id="PF16420"/>
    </source>
</evidence>
<name>A0A8D0GAQ0_SPHPU</name>
<dbReference type="GO" id="GO:0006995">
    <property type="term" value="P:cellular response to nitrogen starvation"/>
    <property type="evidence" value="ECO:0007669"/>
    <property type="project" value="TreeGrafter"/>
</dbReference>